<evidence type="ECO:0000313" key="2">
    <source>
        <dbReference type="Proteomes" id="UP001060215"/>
    </source>
</evidence>
<evidence type="ECO:0000313" key="1">
    <source>
        <dbReference type="EMBL" id="KAI8031994.1"/>
    </source>
</evidence>
<reference evidence="1 2" key="1">
    <citation type="journal article" date="2022" name="Plant J.">
        <title>Chromosome-level genome of Camellia lanceoleosa provides a valuable resource for understanding genome evolution and self-incompatibility.</title>
        <authorList>
            <person name="Gong W."/>
            <person name="Xiao S."/>
            <person name="Wang L."/>
            <person name="Liao Z."/>
            <person name="Chang Y."/>
            <person name="Mo W."/>
            <person name="Hu G."/>
            <person name="Li W."/>
            <person name="Zhao G."/>
            <person name="Zhu H."/>
            <person name="Hu X."/>
            <person name="Ji K."/>
            <person name="Xiang X."/>
            <person name="Song Q."/>
            <person name="Yuan D."/>
            <person name="Jin S."/>
            <person name="Zhang L."/>
        </authorList>
    </citation>
    <scope>NUCLEOTIDE SEQUENCE [LARGE SCALE GENOMIC DNA]</scope>
    <source>
        <strain evidence="1">SQ_2022a</strain>
    </source>
</reference>
<dbReference type="EMBL" id="CM045758">
    <property type="protein sequence ID" value="KAI8031994.1"/>
    <property type="molecule type" value="Genomic_DNA"/>
</dbReference>
<dbReference type="Proteomes" id="UP001060215">
    <property type="component" value="Chromosome 1"/>
</dbReference>
<keyword evidence="2" id="KW-1185">Reference proteome</keyword>
<keyword evidence="1" id="KW-0378">Hydrolase</keyword>
<accession>A0ACC0J278</accession>
<sequence length="92" mass="11008">MRLNPHMKNQRKGRFTVVVKVEAKMTFLNLAQVNLVCRYQQHYICFVYNHEHEKWILYDDEILQVMGGWDEVLTMCETGQLQPEILFFEAAE</sequence>
<gene>
    <name evidence="1" type="ORF">LOK49_LG01G03861</name>
</gene>
<name>A0ACC0J278_9ERIC</name>
<protein>
    <submittedName>
        <fullName evidence="1">Inactive ubiquitin carboxyl-terminal hydrolase 53</fullName>
    </submittedName>
</protein>
<comment type="caution">
    <text evidence="1">The sequence shown here is derived from an EMBL/GenBank/DDBJ whole genome shotgun (WGS) entry which is preliminary data.</text>
</comment>
<proteinExistence type="predicted"/>
<organism evidence="1 2">
    <name type="scientific">Camellia lanceoleosa</name>
    <dbReference type="NCBI Taxonomy" id="1840588"/>
    <lineage>
        <taxon>Eukaryota</taxon>
        <taxon>Viridiplantae</taxon>
        <taxon>Streptophyta</taxon>
        <taxon>Embryophyta</taxon>
        <taxon>Tracheophyta</taxon>
        <taxon>Spermatophyta</taxon>
        <taxon>Magnoliopsida</taxon>
        <taxon>eudicotyledons</taxon>
        <taxon>Gunneridae</taxon>
        <taxon>Pentapetalae</taxon>
        <taxon>asterids</taxon>
        <taxon>Ericales</taxon>
        <taxon>Theaceae</taxon>
        <taxon>Camellia</taxon>
    </lineage>
</organism>